<protein>
    <submittedName>
        <fullName evidence="7">Leucyl aminopeptidase family protein</fullName>
    </submittedName>
</protein>
<dbReference type="EMBL" id="JBHSCR010000013">
    <property type="protein sequence ID" value="MFC4348553.1"/>
    <property type="molecule type" value="Genomic_DNA"/>
</dbReference>
<keyword evidence="4" id="KW-0378">Hydrolase</keyword>
<evidence type="ECO:0000256" key="3">
    <source>
        <dbReference type="ARBA" id="ARBA00022670"/>
    </source>
</evidence>
<dbReference type="Gene3D" id="3.40.220.10">
    <property type="entry name" value="Leucine Aminopeptidase, subunit E, domain 1"/>
    <property type="match status" value="1"/>
</dbReference>
<dbReference type="PANTHER" id="PTHR11963">
    <property type="entry name" value="LEUCINE AMINOPEPTIDASE-RELATED"/>
    <property type="match status" value="1"/>
</dbReference>
<comment type="similarity">
    <text evidence="1">Belongs to the peptidase M17 family.</text>
</comment>
<dbReference type="InterPro" id="IPR043472">
    <property type="entry name" value="Macro_dom-like"/>
</dbReference>
<dbReference type="PRINTS" id="PR00481">
    <property type="entry name" value="LAMNOPPTDASE"/>
</dbReference>
<dbReference type="Pfam" id="PF21337">
    <property type="entry name" value="Peptidase_M17_N_1"/>
    <property type="match status" value="1"/>
</dbReference>
<reference evidence="8" key="1">
    <citation type="journal article" date="2019" name="Int. J. Syst. Evol. Microbiol.">
        <title>The Global Catalogue of Microorganisms (GCM) 10K type strain sequencing project: providing services to taxonomists for standard genome sequencing and annotation.</title>
        <authorList>
            <consortium name="The Broad Institute Genomics Platform"/>
            <consortium name="The Broad Institute Genome Sequencing Center for Infectious Disease"/>
            <person name="Wu L."/>
            <person name="Ma J."/>
        </authorList>
    </citation>
    <scope>NUCLEOTIDE SEQUENCE [LARGE SCALE GENOMIC DNA]</scope>
    <source>
        <strain evidence="8">CGMCC 1.15304</strain>
    </source>
</reference>
<dbReference type="PROSITE" id="PS00631">
    <property type="entry name" value="CYTOSOL_AP"/>
    <property type="match status" value="1"/>
</dbReference>
<dbReference type="GO" id="GO:0004177">
    <property type="term" value="F:aminopeptidase activity"/>
    <property type="evidence" value="ECO:0007669"/>
    <property type="project" value="UniProtKB-KW"/>
</dbReference>
<dbReference type="CDD" id="cd00433">
    <property type="entry name" value="Peptidase_M17"/>
    <property type="match status" value="1"/>
</dbReference>
<evidence type="ECO:0000313" key="8">
    <source>
        <dbReference type="Proteomes" id="UP001595776"/>
    </source>
</evidence>
<organism evidence="7 8">
    <name type="scientific">Kordiimonas lipolytica</name>
    <dbReference type="NCBI Taxonomy" id="1662421"/>
    <lineage>
        <taxon>Bacteria</taxon>
        <taxon>Pseudomonadati</taxon>
        <taxon>Pseudomonadota</taxon>
        <taxon>Alphaproteobacteria</taxon>
        <taxon>Kordiimonadales</taxon>
        <taxon>Kordiimonadaceae</taxon>
        <taxon>Kordiimonas</taxon>
    </lineage>
</organism>
<dbReference type="InterPro" id="IPR048816">
    <property type="entry name" value="Peptidase_M17_N_1"/>
</dbReference>
<dbReference type="SUPFAM" id="SSF53187">
    <property type="entry name" value="Zn-dependent exopeptidases"/>
    <property type="match status" value="1"/>
</dbReference>
<sequence>MTTAFLTTDTSKPATPLRLVRADDWQSGLSKDQLAWAEKVEFEGEANTCVLLPGEGGGLALAGVADGAVTVWSLATAAITLPKGAYRLEDLGAADAQTVALGWTLAQYRFDRYLTEKPEGGRVLVLPEGTDAATVAKEAEAVCLARDLVNTPTEDMGPAHLQDVAEALAEEFGGTCSTIVGEDLLDENFPAIHAVGRAAGMGREPRLIDLQWGDKGPKVTLVGKGVCFDTGGLDLKPAAGMLLMKKDMGGAAHVLALARLIMSMDTKVQLRVLIPAVENAVDGNAFRPGDVLSTRKGISVEVGNTDAEGRLVLCDALALACEDKPDLLVDFATLTGAARVALGPDLPATYANNETLWAAIDRAASTLTDPVWRMPLWAPYDETLRSDVADMSNISDGGGFAGSITAALYLQRFVEEGTPWVHLDVFAWVPKPKPGRPKGGDAQAVRAMHTAMKDFLSLDG</sequence>
<evidence type="ECO:0000313" key="7">
    <source>
        <dbReference type="EMBL" id="MFC4348553.1"/>
    </source>
</evidence>
<dbReference type="PANTHER" id="PTHR11963:SF20">
    <property type="entry name" value="PEPTIDASE B"/>
    <property type="match status" value="1"/>
</dbReference>
<keyword evidence="5" id="KW-0464">Manganese</keyword>
<accession>A0ABV8UDL2</accession>
<dbReference type="Pfam" id="PF00883">
    <property type="entry name" value="Peptidase_M17"/>
    <property type="match status" value="1"/>
</dbReference>
<evidence type="ECO:0000256" key="4">
    <source>
        <dbReference type="ARBA" id="ARBA00022801"/>
    </source>
</evidence>
<keyword evidence="2 7" id="KW-0031">Aminopeptidase</keyword>
<evidence type="ECO:0000256" key="2">
    <source>
        <dbReference type="ARBA" id="ARBA00022438"/>
    </source>
</evidence>
<evidence type="ECO:0000259" key="6">
    <source>
        <dbReference type="PROSITE" id="PS00631"/>
    </source>
</evidence>
<comment type="caution">
    <text evidence="7">The sequence shown here is derived from an EMBL/GenBank/DDBJ whole genome shotgun (WGS) entry which is preliminary data.</text>
</comment>
<dbReference type="RefSeq" id="WP_068148838.1">
    <property type="nucleotide sequence ID" value="NZ_JBHSCR010000013.1"/>
</dbReference>
<keyword evidence="8" id="KW-1185">Reference proteome</keyword>
<keyword evidence="3" id="KW-0645">Protease</keyword>
<evidence type="ECO:0000256" key="5">
    <source>
        <dbReference type="ARBA" id="ARBA00023211"/>
    </source>
</evidence>
<dbReference type="Proteomes" id="UP001595776">
    <property type="component" value="Unassembled WGS sequence"/>
</dbReference>
<name>A0ABV8UDL2_9PROT</name>
<dbReference type="Gene3D" id="3.40.630.10">
    <property type="entry name" value="Zn peptidases"/>
    <property type="match status" value="1"/>
</dbReference>
<dbReference type="InterPro" id="IPR011356">
    <property type="entry name" value="Leucine_aapep/pepB"/>
</dbReference>
<proteinExistence type="inferred from homology"/>
<evidence type="ECO:0000256" key="1">
    <source>
        <dbReference type="ARBA" id="ARBA00009528"/>
    </source>
</evidence>
<dbReference type="InterPro" id="IPR000819">
    <property type="entry name" value="Peptidase_M17_C"/>
</dbReference>
<gene>
    <name evidence="7" type="ORF">ACFO5Q_11935</name>
</gene>
<feature type="domain" description="Cytosol aminopeptidase" evidence="6">
    <location>
        <begin position="304"/>
        <end position="311"/>
    </location>
</feature>